<evidence type="ECO:0000313" key="10">
    <source>
        <dbReference type="RefSeq" id="XP_031379642.1"/>
    </source>
</evidence>
<evidence type="ECO:0000256" key="1">
    <source>
        <dbReference type="ARBA" id="ARBA00004123"/>
    </source>
</evidence>
<dbReference type="Pfam" id="PF04844">
    <property type="entry name" value="Ovate"/>
    <property type="match status" value="1"/>
</dbReference>
<comment type="function">
    <text evidence="6">Transcriptional repressor that regulates multiple aspects of plant growth and development.</text>
</comment>
<sequence length="305" mass="35125">MEKENRLKLRISRMFRSSFGSCRPRNLSDVAERTVFSPQKPLLSAHLLRPTAADQRPLPSLCRPTCPDPTFSINPTCIVSAKKDLLPRRSHQYYSPLPCPAPSPFYRTTPKKSTKTQKKKKEKEKEKKKEKQSHRPLFISTSSQDTNTTYGAGNWFSSDDEREEEDDGRYWGDERESPFSSISLSSDDSSAARRRRHRRRCSRRLSDRKATSSRRKIVGDVPAESVHSNIKDSFAVVKRSSDPYGDFRTSMVEMIVERQLFGAEELQRLLQCFLALNSSRHHGVIVEVFTEIWETLFSSPPFCWS</sequence>
<feature type="region of interest" description="Disordered" evidence="7">
    <location>
        <begin position="97"/>
        <end position="214"/>
    </location>
</feature>
<proteinExistence type="predicted"/>
<protein>
    <recommendedName>
        <fullName evidence="6">Transcription repressor</fullName>
    </recommendedName>
    <alternativeName>
        <fullName evidence="6">Ovate family protein</fullName>
    </alternativeName>
</protein>
<feature type="domain" description="OVATE" evidence="8">
    <location>
        <begin position="236"/>
        <end position="295"/>
    </location>
</feature>
<evidence type="ECO:0000313" key="9">
    <source>
        <dbReference type="Proteomes" id="UP000515151"/>
    </source>
</evidence>
<dbReference type="GO" id="GO:0005634">
    <property type="term" value="C:nucleus"/>
    <property type="evidence" value="ECO:0007669"/>
    <property type="project" value="UniProtKB-SubCell"/>
</dbReference>
<dbReference type="AlphaFoldDB" id="A0A6P8C7T3"/>
<reference evidence="10" key="2">
    <citation type="submission" date="2025-08" db="UniProtKB">
        <authorList>
            <consortium name="RefSeq"/>
        </authorList>
    </citation>
    <scope>IDENTIFICATION</scope>
    <source>
        <tissue evidence="10">Leaf</tissue>
    </source>
</reference>
<name>A0A6P8C7T3_PUNGR</name>
<feature type="compositionally biased region" description="Polar residues" evidence="7">
    <location>
        <begin position="139"/>
        <end position="157"/>
    </location>
</feature>
<dbReference type="PANTHER" id="PTHR33057:SF17">
    <property type="entry name" value="TRANSCRIPTION REPRESSOR OFP8"/>
    <property type="match status" value="1"/>
</dbReference>
<evidence type="ECO:0000256" key="6">
    <source>
        <dbReference type="RuleBase" id="RU367028"/>
    </source>
</evidence>
<evidence type="ECO:0000256" key="3">
    <source>
        <dbReference type="ARBA" id="ARBA00023015"/>
    </source>
</evidence>
<evidence type="ECO:0000256" key="4">
    <source>
        <dbReference type="ARBA" id="ARBA00023163"/>
    </source>
</evidence>
<keyword evidence="5 6" id="KW-0539">Nucleus</keyword>
<dbReference type="OrthoDB" id="1928390at2759"/>
<organism evidence="9 10">
    <name type="scientific">Punica granatum</name>
    <name type="common">Pomegranate</name>
    <dbReference type="NCBI Taxonomy" id="22663"/>
    <lineage>
        <taxon>Eukaryota</taxon>
        <taxon>Viridiplantae</taxon>
        <taxon>Streptophyta</taxon>
        <taxon>Embryophyta</taxon>
        <taxon>Tracheophyta</taxon>
        <taxon>Spermatophyta</taxon>
        <taxon>Magnoliopsida</taxon>
        <taxon>eudicotyledons</taxon>
        <taxon>Gunneridae</taxon>
        <taxon>Pentapetalae</taxon>
        <taxon>rosids</taxon>
        <taxon>malvids</taxon>
        <taxon>Myrtales</taxon>
        <taxon>Lythraceae</taxon>
        <taxon>Punica</taxon>
    </lineage>
</organism>
<dbReference type="InterPro" id="IPR038933">
    <property type="entry name" value="Ovate"/>
</dbReference>
<feature type="compositionally biased region" description="Acidic residues" evidence="7">
    <location>
        <begin position="158"/>
        <end position="167"/>
    </location>
</feature>
<keyword evidence="4 6" id="KW-0804">Transcription</keyword>
<dbReference type="RefSeq" id="XP_031379642.1">
    <property type="nucleotide sequence ID" value="XM_031523782.1"/>
</dbReference>
<dbReference type="Proteomes" id="UP000515151">
    <property type="component" value="Chromosome 2"/>
</dbReference>
<feature type="compositionally biased region" description="Basic residues" evidence="7">
    <location>
        <begin position="109"/>
        <end position="122"/>
    </location>
</feature>
<dbReference type="NCBIfam" id="TIGR01568">
    <property type="entry name" value="A_thal_3678"/>
    <property type="match status" value="1"/>
</dbReference>
<keyword evidence="2 6" id="KW-0678">Repressor</keyword>
<evidence type="ECO:0000256" key="7">
    <source>
        <dbReference type="SAM" id="MobiDB-lite"/>
    </source>
</evidence>
<evidence type="ECO:0000259" key="8">
    <source>
        <dbReference type="PROSITE" id="PS51754"/>
    </source>
</evidence>
<dbReference type="PANTHER" id="PTHR33057">
    <property type="entry name" value="TRANSCRIPTION REPRESSOR OFP7-RELATED"/>
    <property type="match status" value="1"/>
</dbReference>
<dbReference type="PROSITE" id="PS51754">
    <property type="entry name" value="OVATE"/>
    <property type="match status" value="1"/>
</dbReference>
<comment type="subcellular location">
    <subcellularLocation>
        <location evidence="1 6">Nucleus</location>
    </subcellularLocation>
</comment>
<dbReference type="GO" id="GO:0045892">
    <property type="term" value="P:negative regulation of DNA-templated transcription"/>
    <property type="evidence" value="ECO:0007669"/>
    <property type="project" value="UniProtKB-UniRule"/>
</dbReference>
<keyword evidence="3 6" id="KW-0805">Transcription regulation</keyword>
<evidence type="ECO:0000256" key="2">
    <source>
        <dbReference type="ARBA" id="ARBA00022491"/>
    </source>
</evidence>
<feature type="compositionally biased region" description="Basic residues" evidence="7">
    <location>
        <begin position="192"/>
        <end position="203"/>
    </location>
</feature>
<feature type="compositionally biased region" description="Low complexity" evidence="7">
    <location>
        <begin position="180"/>
        <end position="189"/>
    </location>
</feature>
<reference evidence="9" key="1">
    <citation type="journal article" date="2020" name="Plant Biotechnol. J.">
        <title>The pomegranate (Punica granatum L.) draft genome dissects genetic divergence between soft- and hard-seeded cultivars.</title>
        <authorList>
            <person name="Luo X."/>
            <person name="Li H."/>
            <person name="Wu Z."/>
            <person name="Yao W."/>
            <person name="Zhao P."/>
            <person name="Cao D."/>
            <person name="Yu H."/>
            <person name="Li K."/>
            <person name="Poudel K."/>
            <person name="Zhao D."/>
            <person name="Zhang F."/>
            <person name="Xia X."/>
            <person name="Chen L."/>
            <person name="Wang Q."/>
            <person name="Jing D."/>
            <person name="Cao S."/>
        </authorList>
    </citation>
    <scope>NUCLEOTIDE SEQUENCE [LARGE SCALE GENOMIC DNA]</scope>
    <source>
        <strain evidence="9">cv. Tunisia</strain>
    </source>
</reference>
<gene>
    <name evidence="10" type="primary">LOC116194875</name>
</gene>
<evidence type="ECO:0000256" key="5">
    <source>
        <dbReference type="ARBA" id="ARBA00023242"/>
    </source>
</evidence>
<dbReference type="GeneID" id="116194875"/>
<feature type="compositionally biased region" description="Basic and acidic residues" evidence="7">
    <location>
        <begin position="168"/>
        <end position="177"/>
    </location>
</feature>
<accession>A0A6P8C7T3</accession>
<keyword evidence="9" id="KW-1185">Reference proteome</keyword>
<dbReference type="InterPro" id="IPR006458">
    <property type="entry name" value="Ovate_C"/>
</dbReference>